<dbReference type="KEGG" id="efe:EFER_3092"/>
<dbReference type="HOGENOM" id="CLU_2879130_0_0_6"/>
<accession>B7LQY2</accession>
<dbReference type="Proteomes" id="UP000000745">
    <property type="component" value="Chromosome"/>
</dbReference>
<evidence type="ECO:0000313" key="2">
    <source>
        <dbReference type="Proteomes" id="UP000000745"/>
    </source>
</evidence>
<dbReference type="AlphaFoldDB" id="B7LQY2"/>
<evidence type="ECO:0000313" key="1">
    <source>
        <dbReference type="EMBL" id="CAQ90585.1"/>
    </source>
</evidence>
<organism evidence="1 2">
    <name type="scientific">Escherichia fergusonii (strain ATCC 35469 / DSM 13698 / CCUG 18766 / IAM 14443 / JCM 21226 / LMG 7866 / NBRC 102419 / NCTC 12128 / CDC 0568-73)</name>
    <dbReference type="NCBI Taxonomy" id="585054"/>
    <lineage>
        <taxon>Bacteria</taxon>
        <taxon>Pseudomonadati</taxon>
        <taxon>Pseudomonadota</taxon>
        <taxon>Gammaproteobacteria</taxon>
        <taxon>Enterobacterales</taxon>
        <taxon>Enterobacteriaceae</taxon>
        <taxon>Escherichia</taxon>
    </lineage>
</organism>
<dbReference type="EMBL" id="CU928158">
    <property type="protein sequence ID" value="CAQ90585.1"/>
    <property type="molecule type" value="Genomic_DNA"/>
</dbReference>
<reference evidence="2" key="1">
    <citation type="journal article" date="2009" name="PLoS Genet.">
        <title>Organised genome dynamics in the Escherichia coli species results in highly diverse adaptive paths.</title>
        <authorList>
            <person name="Touchon M."/>
            <person name="Hoede C."/>
            <person name="Tenaillon O."/>
            <person name="Barbe V."/>
            <person name="Baeriswyl S."/>
            <person name="Bidet P."/>
            <person name="Bingen E."/>
            <person name="Bonacorsi S."/>
            <person name="Bouchier C."/>
            <person name="Bouvet O."/>
            <person name="Calteau A."/>
            <person name="Chiapello H."/>
            <person name="Clermont O."/>
            <person name="Cruveiller S."/>
            <person name="Danchin A."/>
            <person name="Diard M."/>
            <person name="Dossat C."/>
            <person name="Karoui M.E."/>
            <person name="Frapy E."/>
            <person name="Garry L."/>
            <person name="Ghigo J.M."/>
            <person name="Gilles A.M."/>
            <person name="Johnson J."/>
            <person name="Le Bouguenec C."/>
            <person name="Lescat M."/>
            <person name="Mangenot S."/>
            <person name="Martinez-Jehanne V."/>
            <person name="Matic I."/>
            <person name="Nassif X."/>
            <person name="Oztas S."/>
            <person name="Petit M.A."/>
            <person name="Pichon C."/>
            <person name="Rouy Z."/>
            <person name="Ruf C.S."/>
            <person name="Schneider D."/>
            <person name="Tourret J."/>
            <person name="Vacherie B."/>
            <person name="Vallenet D."/>
            <person name="Medigue C."/>
            <person name="Rocha E.P.C."/>
            <person name="Denamur E."/>
        </authorList>
    </citation>
    <scope>NUCLEOTIDE SEQUENCE [LARGE SCALE GENOMIC DNA]</scope>
    <source>
        <strain evidence="2">ATCC 35469 / DSM 13698 / BCRC 15582 / CCUG 18766 / IAM 14443 / JCM 21226 / LMG 7866 / NBRC 102419 / NCTC 12128 / CDC 0568-73</strain>
    </source>
</reference>
<proteinExistence type="predicted"/>
<gene>
    <name evidence="1" type="ordered locus">EFER_3092</name>
</gene>
<name>B7LQY2_ESCF3</name>
<sequence length="63" mass="6748">MDNEIAALSSQQIVYHHLLTIPGVDPLIAAAFLREVDAAPVLEWARIIGVVWAGSPQHSSSGK</sequence>
<keyword evidence="2" id="KW-1185">Reference proteome</keyword>
<protein>
    <submittedName>
        <fullName evidence="1">Transposase</fullName>
    </submittedName>
</protein>